<dbReference type="AlphaFoldDB" id="A0A9P8RJ83"/>
<keyword evidence="3" id="KW-1185">Reference proteome</keyword>
<gene>
    <name evidence="2" type="ORF">BKA67DRAFT_588983</name>
</gene>
<keyword evidence="1" id="KW-0732">Signal</keyword>
<organism evidence="2 3">
    <name type="scientific">Truncatella angustata</name>
    <dbReference type="NCBI Taxonomy" id="152316"/>
    <lineage>
        <taxon>Eukaryota</taxon>
        <taxon>Fungi</taxon>
        <taxon>Dikarya</taxon>
        <taxon>Ascomycota</taxon>
        <taxon>Pezizomycotina</taxon>
        <taxon>Sordariomycetes</taxon>
        <taxon>Xylariomycetidae</taxon>
        <taxon>Amphisphaeriales</taxon>
        <taxon>Sporocadaceae</taxon>
        <taxon>Truncatella</taxon>
    </lineage>
</organism>
<sequence>MPYLVKYLVLLPFAVLSGVSSYTYQSNPKILTASKAGMCEYTRHYYVYAYCVDPGALSFPCRWTAGAKTPVRKALVNDI</sequence>
<reference evidence="2" key="1">
    <citation type="journal article" date="2021" name="Nat. Commun.">
        <title>Genetic determinants of endophytism in the Arabidopsis root mycobiome.</title>
        <authorList>
            <person name="Mesny F."/>
            <person name="Miyauchi S."/>
            <person name="Thiergart T."/>
            <person name="Pickel B."/>
            <person name="Atanasova L."/>
            <person name="Karlsson M."/>
            <person name="Huettel B."/>
            <person name="Barry K.W."/>
            <person name="Haridas S."/>
            <person name="Chen C."/>
            <person name="Bauer D."/>
            <person name="Andreopoulos W."/>
            <person name="Pangilinan J."/>
            <person name="LaButti K."/>
            <person name="Riley R."/>
            <person name="Lipzen A."/>
            <person name="Clum A."/>
            <person name="Drula E."/>
            <person name="Henrissat B."/>
            <person name="Kohler A."/>
            <person name="Grigoriev I.V."/>
            <person name="Martin F.M."/>
            <person name="Hacquard S."/>
        </authorList>
    </citation>
    <scope>NUCLEOTIDE SEQUENCE</scope>
    <source>
        <strain evidence="2">MPI-SDFR-AT-0073</strain>
    </source>
</reference>
<evidence type="ECO:0000313" key="3">
    <source>
        <dbReference type="Proteomes" id="UP000758603"/>
    </source>
</evidence>
<feature type="chain" id="PRO_5040180115" evidence="1">
    <location>
        <begin position="22"/>
        <end position="79"/>
    </location>
</feature>
<comment type="caution">
    <text evidence="2">The sequence shown here is derived from an EMBL/GenBank/DDBJ whole genome shotgun (WGS) entry which is preliminary data.</text>
</comment>
<dbReference type="EMBL" id="JAGPXC010000015">
    <property type="protein sequence ID" value="KAH6638622.1"/>
    <property type="molecule type" value="Genomic_DNA"/>
</dbReference>
<evidence type="ECO:0000313" key="2">
    <source>
        <dbReference type="EMBL" id="KAH6638622.1"/>
    </source>
</evidence>
<dbReference type="Proteomes" id="UP000758603">
    <property type="component" value="Unassembled WGS sequence"/>
</dbReference>
<evidence type="ECO:0000256" key="1">
    <source>
        <dbReference type="SAM" id="SignalP"/>
    </source>
</evidence>
<feature type="signal peptide" evidence="1">
    <location>
        <begin position="1"/>
        <end position="21"/>
    </location>
</feature>
<protein>
    <submittedName>
        <fullName evidence="2">Uncharacterized protein</fullName>
    </submittedName>
</protein>
<dbReference type="OrthoDB" id="3443409at2759"/>
<proteinExistence type="predicted"/>
<name>A0A9P8RJ83_9PEZI</name>
<dbReference type="RefSeq" id="XP_045950894.1">
    <property type="nucleotide sequence ID" value="XM_046104413.1"/>
</dbReference>
<dbReference type="GeneID" id="70133304"/>
<accession>A0A9P8RJ83</accession>